<dbReference type="InterPro" id="IPR036249">
    <property type="entry name" value="Thioredoxin-like_sf"/>
</dbReference>
<feature type="signal peptide" evidence="11">
    <location>
        <begin position="1"/>
        <end position="26"/>
    </location>
</feature>
<evidence type="ECO:0000256" key="10">
    <source>
        <dbReference type="RuleBase" id="RU371123"/>
    </source>
</evidence>
<keyword evidence="10" id="KW-0472">Membrane</keyword>
<evidence type="ECO:0000256" key="7">
    <source>
        <dbReference type="ARBA" id="ARBA00023157"/>
    </source>
</evidence>
<feature type="domain" description="Thioredoxin" evidence="13">
    <location>
        <begin position="19"/>
        <end position="160"/>
    </location>
</feature>
<dbReference type="PROSITE" id="PS51324">
    <property type="entry name" value="ERV_ALR"/>
    <property type="match status" value="1"/>
</dbReference>
<comment type="caution">
    <text evidence="14">The sequence shown here is derived from an EMBL/GenBank/DDBJ whole genome shotgun (WGS) entry which is preliminary data.</text>
</comment>
<dbReference type="GO" id="GO:0016971">
    <property type="term" value="F:flavin-dependent sulfhydryl oxidase activity"/>
    <property type="evidence" value="ECO:0007669"/>
    <property type="project" value="InterPro"/>
</dbReference>
<proteinExistence type="inferred from homology"/>
<organism evidence="14 15">
    <name type="scientific">Steinernema carpocapsae</name>
    <name type="common">Entomopathogenic nematode</name>
    <dbReference type="NCBI Taxonomy" id="34508"/>
    <lineage>
        <taxon>Eukaryota</taxon>
        <taxon>Metazoa</taxon>
        <taxon>Ecdysozoa</taxon>
        <taxon>Nematoda</taxon>
        <taxon>Chromadorea</taxon>
        <taxon>Rhabditida</taxon>
        <taxon>Tylenchina</taxon>
        <taxon>Panagrolaimomorpha</taxon>
        <taxon>Strongyloidoidea</taxon>
        <taxon>Steinernematidae</taxon>
        <taxon>Steinernema</taxon>
    </lineage>
</organism>
<dbReference type="InterPro" id="IPR013766">
    <property type="entry name" value="Thioredoxin_domain"/>
</dbReference>
<evidence type="ECO:0000256" key="9">
    <source>
        <dbReference type="ARBA" id="ARBA00048864"/>
    </source>
</evidence>
<dbReference type="Gene3D" id="3.40.30.10">
    <property type="entry name" value="Glutaredoxin"/>
    <property type="match status" value="1"/>
</dbReference>
<keyword evidence="7" id="KW-1015">Disulfide bond</keyword>
<dbReference type="GO" id="GO:0006457">
    <property type="term" value="P:protein folding"/>
    <property type="evidence" value="ECO:0007669"/>
    <property type="project" value="TreeGrafter"/>
</dbReference>
<comment type="similarity">
    <text evidence="2">Belongs to the quiescin-sulfhydryl oxidase (QSOX) family.</text>
</comment>
<comment type="catalytic activity">
    <reaction evidence="9 10">
        <text>2 R'C(R)SH + O2 = R'C(R)S-S(R)CR' + H2O2</text>
        <dbReference type="Rhea" id="RHEA:17357"/>
        <dbReference type="ChEBI" id="CHEBI:15379"/>
        <dbReference type="ChEBI" id="CHEBI:16240"/>
        <dbReference type="ChEBI" id="CHEBI:16520"/>
        <dbReference type="ChEBI" id="CHEBI:17412"/>
        <dbReference type="EC" id="1.8.3.2"/>
    </reaction>
</comment>
<evidence type="ECO:0000256" key="6">
    <source>
        <dbReference type="ARBA" id="ARBA00023002"/>
    </source>
</evidence>
<dbReference type="GO" id="GO:0005615">
    <property type="term" value="C:extracellular space"/>
    <property type="evidence" value="ECO:0007669"/>
    <property type="project" value="TreeGrafter"/>
</dbReference>
<evidence type="ECO:0000256" key="1">
    <source>
        <dbReference type="ARBA" id="ARBA00001974"/>
    </source>
</evidence>
<keyword evidence="4 11" id="KW-0732">Signal</keyword>
<gene>
    <name evidence="14" type="ORF">L596_016838</name>
</gene>
<feature type="chain" id="PRO_5020855242" description="Sulfhydryl oxidase" evidence="11">
    <location>
        <begin position="27"/>
        <end position="674"/>
    </location>
</feature>
<dbReference type="InterPro" id="IPR040986">
    <property type="entry name" value="QSOX_FAD-bd_dom"/>
</dbReference>
<comment type="cofactor">
    <cofactor evidence="1 10">
        <name>FAD</name>
        <dbReference type="ChEBI" id="CHEBI:57692"/>
    </cofactor>
</comment>
<dbReference type="InterPro" id="IPR042568">
    <property type="entry name" value="QSOX_FAD-bd_sf"/>
</dbReference>
<dbReference type="SUPFAM" id="SSF69000">
    <property type="entry name" value="FAD-dependent thiol oxidase"/>
    <property type="match status" value="1"/>
</dbReference>
<evidence type="ECO:0000256" key="5">
    <source>
        <dbReference type="ARBA" id="ARBA00022827"/>
    </source>
</evidence>
<keyword evidence="8" id="KW-0325">Glycoprotein</keyword>
<dbReference type="Pfam" id="PF04777">
    <property type="entry name" value="Evr1_Alr"/>
    <property type="match status" value="1"/>
</dbReference>
<dbReference type="EMBL" id="AZBU02000004">
    <property type="protein sequence ID" value="TKR83213.1"/>
    <property type="molecule type" value="Genomic_DNA"/>
</dbReference>
<dbReference type="Pfam" id="PF18371">
    <property type="entry name" value="FAD_SOX"/>
    <property type="match status" value="1"/>
</dbReference>
<evidence type="ECO:0000313" key="15">
    <source>
        <dbReference type="Proteomes" id="UP000298663"/>
    </source>
</evidence>
<evidence type="ECO:0000256" key="8">
    <source>
        <dbReference type="ARBA" id="ARBA00023180"/>
    </source>
</evidence>
<keyword evidence="15" id="KW-1185">Reference proteome</keyword>
<dbReference type="InterPro" id="IPR017905">
    <property type="entry name" value="ERV/ALR_sulphydryl_oxidase"/>
</dbReference>
<dbReference type="Proteomes" id="UP000298663">
    <property type="component" value="Unassembled WGS sequence"/>
</dbReference>
<evidence type="ECO:0000256" key="4">
    <source>
        <dbReference type="ARBA" id="ARBA00022729"/>
    </source>
</evidence>
<evidence type="ECO:0000256" key="2">
    <source>
        <dbReference type="ARBA" id="ARBA00006041"/>
    </source>
</evidence>
<name>A0A4U5NKL9_STECR</name>
<dbReference type="SUPFAM" id="SSF52833">
    <property type="entry name" value="Thioredoxin-like"/>
    <property type="match status" value="1"/>
</dbReference>
<keyword evidence="5 10" id="KW-0274">FAD</keyword>
<dbReference type="InterPro" id="IPR017937">
    <property type="entry name" value="Thioredoxin_CS"/>
</dbReference>
<evidence type="ECO:0000256" key="3">
    <source>
        <dbReference type="ARBA" id="ARBA00022630"/>
    </source>
</evidence>
<sequence>MVVPARQQRVPLLVAVICALLGASAATETLYAGVENILELDINTFNSSIYNQKRSFFIEFYSSWCGACQAYKPTFIKFADSLKTWAPVTQVSVLNCADDKNMPICREHQIDAYPTLMYFKYNSQNKDDGERYHGDKYNTDRMTLDVAKYVHDDWVKQRPNEWPSFDFIDNSAMLEDLWKSADPTALYVALVVENEPAEIGWATLIGFASDKRIRVAVASPSHPLASKLNAASPNTKLHVFKRNSDTPLASSGDTVTWEEINAKVTDLLEQSSVQQQAPAPIASNQVDGQKPQVPVNFEQYKVQLMDLKSAYGYMLYYEVARKNTIEGDHLASLKGWIHVLKKYAPGTTPIRRLFYRLDEWIQVQMASITSEQWTAKVNEIQDALGHPLPQNATWVACKGSKDYLRGYTCGLWTLMHAVTVEAYKQDGQNSNFKPVVDVLEPIHQFIFNYLSCSECAKNFDHMTEKNHLSAVTRPEDVIMWLWRAHNNVNKRLSGSAGDDPSFRKRQFPPAEICHDCVDAADIYNEANVLSFMQRYYADIRTDEVAAVNEYKMSQFEDGKLEKVAVKHLNPKFAAMADKVDRLEETEQRLQNVDASPQRRWKNLDAKHMGDFERPPSAYGSFFFIWLSIAAIALLVIYAKYRQNRSKFWKTFYYYNDYKLCPWTGPSSNTRKYIA</sequence>
<feature type="transmembrane region" description="Helical" evidence="10">
    <location>
        <begin position="617"/>
        <end position="638"/>
    </location>
</feature>
<dbReference type="Gene3D" id="1.20.120.310">
    <property type="entry name" value="ERV/ALR sulfhydryl oxidase domain"/>
    <property type="match status" value="1"/>
</dbReference>
<dbReference type="GO" id="GO:0003756">
    <property type="term" value="F:protein disulfide isomerase activity"/>
    <property type="evidence" value="ECO:0007669"/>
    <property type="project" value="TreeGrafter"/>
</dbReference>
<reference evidence="14 15" key="2">
    <citation type="journal article" date="2019" name="G3 (Bethesda)">
        <title>Hybrid Assembly of the Genome of the Entomopathogenic Nematode Steinernema carpocapsae Identifies the X-Chromosome.</title>
        <authorList>
            <person name="Serra L."/>
            <person name="Macchietto M."/>
            <person name="Macias-Munoz A."/>
            <person name="McGill C.J."/>
            <person name="Rodriguez I.M."/>
            <person name="Rodriguez B."/>
            <person name="Murad R."/>
            <person name="Mortazavi A."/>
        </authorList>
    </citation>
    <scope>NUCLEOTIDE SEQUENCE [LARGE SCALE GENOMIC DNA]</scope>
    <source>
        <strain evidence="14 15">ALL</strain>
    </source>
</reference>
<dbReference type="PROSITE" id="PS51352">
    <property type="entry name" value="THIOREDOXIN_2"/>
    <property type="match status" value="1"/>
</dbReference>
<evidence type="ECO:0000259" key="13">
    <source>
        <dbReference type="PROSITE" id="PS51352"/>
    </source>
</evidence>
<keyword evidence="10" id="KW-0812">Transmembrane</keyword>
<dbReference type="OrthoDB" id="59470at2759"/>
<dbReference type="PANTHER" id="PTHR22897">
    <property type="entry name" value="QUIESCIN Q6-RELATED SULFHYDRYL OXIDASE"/>
    <property type="match status" value="1"/>
</dbReference>
<dbReference type="InterPro" id="IPR036774">
    <property type="entry name" value="ERV/ALR_sulphydryl_oxid_sf"/>
</dbReference>
<dbReference type="Pfam" id="PF00085">
    <property type="entry name" value="Thioredoxin"/>
    <property type="match status" value="1"/>
</dbReference>
<dbReference type="Gene3D" id="1.20.120.1960">
    <property type="entry name" value="QSOX sulfhydryl oxidase domain"/>
    <property type="match status" value="1"/>
</dbReference>
<keyword evidence="10" id="KW-1133">Transmembrane helix</keyword>
<reference evidence="14 15" key="1">
    <citation type="journal article" date="2015" name="Genome Biol.">
        <title>Comparative genomics of Steinernema reveals deeply conserved gene regulatory networks.</title>
        <authorList>
            <person name="Dillman A.R."/>
            <person name="Macchietto M."/>
            <person name="Porter C.F."/>
            <person name="Rogers A."/>
            <person name="Williams B."/>
            <person name="Antoshechkin I."/>
            <person name="Lee M.M."/>
            <person name="Goodwin Z."/>
            <person name="Lu X."/>
            <person name="Lewis E.E."/>
            <person name="Goodrich-Blair H."/>
            <person name="Stock S.P."/>
            <person name="Adams B.J."/>
            <person name="Sternberg P.W."/>
            <person name="Mortazavi A."/>
        </authorList>
    </citation>
    <scope>NUCLEOTIDE SEQUENCE [LARGE SCALE GENOMIC DNA]</scope>
    <source>
        <strain evidence="14 15">ALL</strain>
    </source>
</reference>
<dbReference type="STRING" id="34508.A0A4U5NKL9"/>
<dbReference type="GO" id="GO:0000139">
    <property type="term" value="C:Golgi membrane"/>
    <property type="evidence" value="ECO:0007669"/>
    <property type="project" value="TreeGrafter"/>
</dbReference>
<accession>A0A4U5NKL9</accession>
<keyword evidence="3 10" id="KW-0285">Flavoprotein</keyword>
<keyword evidence="6 10" id="KW-0560">Oxidoreductase</keyword>
<dbReference type="PANTHER" id="PTHR22897:SF26">
    <property type="entry name" value="SULFHYDRYL OXIDASE"/>
    <property type="match status" value="1"/>
</dbReference>
<dbReference type="PROSITE" id="PS00194">
    <property type="entry name" value="THIOREDOXIN_1"/>
    <property type="match status" value="1"/>
</dbReference>
<dbReference type="EC" id="1.8.3.2" evidence="10"/>
<evidence type="ECO:0000256" key="11">
    <source>
        <dbReference type="SAM" id="SignalP"/>
    </source>
</evidence>
<evidence type="ECO:0000259" key="12">
    <source>
        <dbReference type="PROSITE" id="PS51324"/>
    </source>
</evidence>
<evidence type="ECO:0000313" key="14">
    <source>
        <dbReference type="EMBL" id="TKR83213.1"/>
    </source>
</evidence>
<dbReference type="AlphaFoldDB" id="A0A4U5NKL9"/>
<feature type="domain" description="ERV/ALR sulfhydryl oxidase" evidence="12">
    <location>
        <begin position="399"/>
        <end position="506"/>
    </location>
</feature>
<protein>
    <recommendedName>
        <fullName evidence="10">Sulfhydryl oxidase</fullName>
        <ecNumber evidence="10">1.8.3.2</ecNumber>
    </recommendedName>
</protein>
<dbReference type="InterPro" id="IPR039798">
    <property type="entry name" value="Sulfhydryl_oxidase"/>
</dbReference>